<dbReference type="Proteomes" id="UP001222932">
    <property type="component" value="Unassembled WGS sequence"/>
</dbReference>
<dbReference type="EMBL" id="BTCM01000001">
    <property type="protein sequence ID" value="GMK54516.1"/>
    <property type="molecule type" value="Genomic_DNA"/>
</dbReference>
<organism evidence="3 4">
    <name type="scientific">Cutaneotrichosporon spelunceum</name>
    <dbReference type="NCBI Taxonomy" id="1672016"/>
    <lineage>
        <taxon>Eukaryota</taxon>
        <taxon>Fungi</taxon>
        <taxon>Dikarya</taxon>
        <taxon>Basidiomycota</taxon>
        <taxon>Agaricomycotina</taxon>
        <taxon>Tremellomycetes</taxon>
        <taxon>Trichosporonales</taxon>
        <taxon>Trichosporonaceae</taxon>
        <taxon>Cutaneotrichosporon</taxon>
    </lineage>
</organism>
<reference evidence="3" key="2">
    <citation type="submission" date="2023-06" db="EMBL/GenBank/DDBJ databases">
        <authorList>
            <person name="Kobayashi Y."/>
            <person name="Kayamori A."/>
            <person name="Aoki K."/>
            <person name="Shiwa Y."/>
            <person name="Fujita N."/>
            <person name="Sugita T."/>
            <person name="Iwasaki W."/>
            <person name="Tanaka N."/>
            <person name="Takashima M."/>
        </authorList>
    </citation>
    <scope>NUCLEOTIDE SEQUENCE</scope>
    <source>
        <strain evidence="3">HIS016</strain>
    </source>
</reference>
<gene>
    <name evidence="3" type="ORF">CspeluHIS016_0111020</name>
</gene>
<evidence type="ECO:0000313" key="3">
    <source>
        <dbReference type="EMBL" id="GMK54516.1"/>
    </source>
</evidence>
<feature type="compositionally biased region" description="Basic residues" evidence="1">
    <location>
        <begin position="151"/>
        <end position="163"/>
    </location>
</feature>
<proteinExistence type="predicted"/>
<keyword evidence="2" id="KW-1133">Transmembrane helix</keyword>
<evidence type="ECO:0000256" key="2">
    <source>
        <dbReference type="SAM" id="Phobius"/>
    </source>
</evidence>
<dbReference type="AlphaFoldDB" id="A0AAD3Y940"/>
<protein>
    <submittedName>
        <fullName evidence="3">Uncharacterized protein</fullName>
    </submittedName>
</protein>
<comment type="caution">
    <text evidence="3">The sequence shown here is derived from an EMBL/GenBank/DDBJ whole genome shotgun (WGS) entry which is preliminary data.</text>
</comment>
<accession>A0AAD3Y940</accession>
<feature type="region of interest" description="Disordered" evidence="1">
    <location>
        <begin position="111"/>
        <end position="133"/>
    </location>
</feature>
<evidence type="ECO:0000256" key="1">
    <source>
        <dbReference type="SAM" id="MobiDB-lite"/>
    </source>
</evidence>
<keyword evidence="2" id="KW-0812">Transmembrane</keyword>
<feature type="transmembrane region" description="Helical" evidence="2">
    <location>
        <begin position="42"/>
        <end position="63"/>
    </location>
</feature>
<sequence>MPEYQHVPTSEAAAQEAEEELSLQNPHSRATLDEFNRPEPQWWKRVGLILTLFFLAWFSIYIGKEHVFNKEKKPEVIYATRYSDEFRYRPAASPVITEYLKDGRIRLRGATPGGVGVRDEDQPQSPGAKAARAANRLLEAEEKAMEQLKESKRKAKERAHQRKIREIKARAKRARGGL</sequence>
<feature type="region of interest" description="Disordered" evidence="1">
    <location>
        <begin position="145"/>
        <end position="178"/>
    </location>
</feature>
<reference evidence="3" key="1">
    <citation type="journal article" date="2023" name="BMC Genomics">
        <title>Chromosome-level genome assemblies of Cutaneotrichosporon spp. (Trichosporonales, Basidiomycota) reveal imbalanced evolution between nucleotide sequences and chromosome synteny.</title>
        <authorList>
            <person name="Kobayashi Y."/>
            <person name="Kayamori A."/>
            <person name="Aoki K."/>
            <person name="Shiwa Y."/>
            <person name="Matsutani M."/>
            <person name="Fujita N."/>
            <person name="Sugita T."/>
            <person name="Iwasaki W."/>
            <person name="Tanaka N."/>
            <person name="Takashima M."/>
        </authorList>
    </citation>
    <scope>NUCLEOTIDE SEQUENCE</scope>
    <source>
        <strain evidence="3">HIS016</strain>
    </source>
</reference>
<keyword evidence="4" id="KW-1185">Reference proteome</keyword>
<name>A0AAD3Y940_9TREE</name>
<evidence type="ECO:0000313" key="4">
    <source>
        <dbReference type="Proteomes" id="UP001222932"/>
    </source>
</evidence>
<keyword evidence="2" id="KW-0472">Membrane</keyword>